<keyword evidence="6" id="KW-0443">Lipid metabolism</keyword>
<dbReference type="SMART" id="SM00155">
    <property type="entry name" value="PLDc"/>
    <property type="match status" value="2"/>
</dbReference>
<dbReference type="SUPFAM" id="SSF56024">
    <property type="entry name" value="Phospholipase D/nuclease"/>
    <property type="match status" value="2"/>
</dbReference>
<dbReference type="EC" id="3.1.4.4" evidence="3"/>
<dbReference type="HOGENOM" id="CLU_038899_0_0_3"/>
<keyword evidence="5" id="KW-0442">Lipid degradation</keyword>
<protein>
    <recommendedName>
        <fullName evidence="3">phospholipase D</fullName>
        <ecNumber evidence="3">3.1.4.4</ecNumber>
    </recommendedName>
</protein>
<keyword evidence="4" id="KW-0378">Hydrolase</keyword>
<dbReference type="Gene3D" id="3.30.870.10">
    <property type="entry name" value="Endonuclease Chain A"/>
    <property type="match status" value="2"/>
</dbReference>
<dbReference type="GO" id="GO:0016042">
    <property type="term" value="P:lipid catabolic process"/>
    <property type="evidence" value="ECO:0007669"/>
    <property type="project" value="UniProtKB-KW"/>
</dbReference>
<evidence type="ECO:0000256" key="6">
    <source>
        <dbReference type="ARBA" id="ARBA00023098"/>
    </source>
</evidence>
<dbReference type="PANTHER" id="PTHR43856:SF1">
    <property type="entry name" value="MITOCHONDRIAL CARDIOLIPIN HYDROLASE"/>
    <property type="match status" value="1"/>
</dbReference>
<dbReference type="InterPro" id="IPR025202">
    <property type="entry name" value="PLD-like_dom"/>
</dbReference>
<feature type="domain" description="PLD phosphodiesterase" evidence="7">
    <location>
        <begin position="383"/>
        <end position="410"/>
    </location>
</feature>
<dbReference type="GO" id="GO:0006793">
    <property type="term" value="P:phosphorus metabolic process"/>
    <property type="evidence" value="ECO:0007669"/>
    <property type="project" value="UniProtKB-ARBA"/>
</dbReference>
<dbReference type="KEGG" id="pmf:P9303_02971"/>
<sequence length="467" mass="51749">MCKQAWKWMLPILLGCASCSKVGSVQGNAPTELPLPERIQVVFNHRDAARYRSPLDDQWRNGDNLEKFVITAIEKAQQEILVAVQELSLPGIADALVAAKQRGVTVQMVIENSFSQPWGDLHEADLSLHERRRVAHLKMLADRNHDGELSPTERYRGDAMQILRRHQIPLIDDSEDGSKGSGLMHHKFLVIDTQRVITGSANFSNSGIHGDPAAIQTRGNVNHLLSFNSTELAELFKKEFLLMWGDGPGGAKDSLFGLAKHAPGIQTAKVGGTRIEVLFAPHAKRQKMNGLQFIAKQIETSKQNIDMALFIFSAQGLVNKLREQVQSGVKIRLIADPGFASRSYSEVLDLLAVSLPDHHCKIEAGNNPFDSPLKGVGTPRLARGDKLHHKFAVIDNKKVITGSFNWSPAAAHTNDETLMVIHSPKLAKHFTREMNRLWRGAELGITARMQHKLERQRIKCGSGVGKT</sequence>
<evidence type="ECO:0000256" key="2">
    <source>
        <dbReference type="ARBA" id="ARBA00008664"/>
    </source>
</evidence>
<dbReference type="CDD" id="cd09173">
    <property type="entry name" value="PLDc_Nuc_like_unchar1_2"/>
    <property type="match status" value="1"/>
</dbReference>
<feature type="domain" description="PLD phosphodiesterase" evidence="7">
    <location>
        <begin position="180"/>
        <end position="207"/>
    </location>
</feature>
<proteinExistence type="inferred from homology"/>
<dbReference type="EMBL" id="CP000554">
    <property type="protein sequence ID" value="ABM77050.1"/>
    <property type="molecule type" value="Genomic_DNA"/>
</dbReference>
<dbReference type="CDD" id="cd09116">
    <property type="entry name" value="PLDc_Nuc_like"/>
    <property type="match status" value="1"/>
</dbReference>
<name>A2C6E0_PROM3</name>
<dbReference type="GO" id="GO:0004630">
    <property type="term" value="F:phospholipase D activity"/>
    <property type="evidence" value="ECO:0007669"/>
    <property type="project" value="UniProtKB-EC"/>
</dbReference>
<evidence type="ECO:0000259" key="7">
    <source>
        <dbReference type="PROSITE" id="PS50035"/>
    </source>
</evidence>
<evidence type="ECO:0000256" key="3">
    <source>
        <dbReference type="ARBA" id="ARBA00012027"/>
    </source>
</evidence>
<dbReference type="PROSITE" id="PS50035">
    <property type="entry name" value="PLD"/>
    <property type="match status" value="2"/>
</dbReference>
<evidence type="ECO:0000313" key="8">
    <source>
        <dbReference type="EMBL" id="ABM77050.1"/>
    </source>
</evidence>
<dbReference type="InterPro" id="IPR051406">
    <property type="entry name" value="PLD_domain"/>
</dbReference>
<evidence type="ECO:0000256" key="4">
    <source>
        <dbReference type="ARBA" id="ARBA00022801"/>
    </source>
</evidence>
<evidence type="ECO:0000256" key="5">
    <source>
        <dbReference type="ARBA" id="ARBA00022963"/>
    </source>
</evidence>
<dbReference type="AlphaFoldDB" id="A2C6E0"/>
<organism evidence="8 9">
    <name type="scientific">Prochlorococcus marinus (strain MIT 9303)</name>
    <dbReference type="NCBI Taxonomy" id="59922"/>
    <lineage>
        <taxon>Bacteria</taxon>
        <taxon>Bacillati</taxon>
        <taxon>Cyanobacteriota</taxon>
        <taxon>Cyanophyceae</taxon>
        <taxon>Synechococcales</taxon>
        <taxon>Prochlorococcaceae</taxon>
        <taxon>Prochlorococcus</taxon>
    </lineage>
</organism>
<dbReference type="Proteomes" id="UP000002274">
    <property type="component" value="Chromosome"/>
</dbReference>
<comment type="catalytic activity">
    <reaction evidence="1">
        <text>a 1,2-diacyl-sn-glycero-3-phosphocholine + H2O = a 1,2-diacyl-sn-glycero-3-phosphate + choline + H(+)</text>
        <dbReference type="Rhea" id="RHEA:14445"/>
        <dbReference type="ChEBI" id="CHEBI:15354"/>
        <dbReference type="ChEBI" id="CHEBI:15377"/>
        <dbReference type="ChEBI" id="CHEBI:15378"/>
        <dbReference type="ChEBI" id="CHEBI:57643"/>
        <dbReference type="ChEBI" id="CHEBI:58608"/>
        <dbReference type="EC" id="3.1.4.4"/>
    </reaction>
</comment>
<gene>
    <name evidence="8" type="ordered locus">P9303_02971</name>
</gene>
<evidence type="ECO:0000256" key="1">
    <source>
        <dbReference type="ARBA" id="ARBA00000798"/>
    </source>
</evidence>
<dbReference type="GO" id="GO:0016891">
    <property type="term" value="F:RNA endonuclease activity producing 5'-phosphomonoesters, hydrolytic mechanism"/>
    <property type="evidence" value="ECO:0007669"/>
    <property type="project" value="TreeGrafter"/>
</dbReference>
<reference evidence="8 9" key="1">
    <citation type="journal article" date="2007" name="PLoS Genet.">
        <title>Patterns and implications of gene gain and loss in the evolution of Prochlorococcus.</title>
        <authorList>
            <person name="Kettler G.C."/>
            <person name="Martiny A.C."/>
            <person name="Huang K."/>
            <person name="Zucker J."/>
            <person name="Coleman M.L."/>
            <person name="Rodrigue S."/>
            <person name="Chen F."/>
            <person name="Lapidus A."/>
            <person name="Ferriera S."/>
            <person name="Johnson J."/>
            <person name="Steglich C."/>
            <person name="Church G.M."/>
            <person name="Richardson P."/>
            <person name="Chisholm S.W."/>
        </authorList>
    </citation>
    <scope>NUCLEOTIDE SEQUENCE [LARGE SCALE GENOMIC DNA]</scope>
    <source>
        <strain evidence="8 9">MIT 9303</strain>
    </source>
</reference>
<dbReference type="InterPro" id="IPR001736">
    <property type="entry name" value="PLipase_D/transphosphatidylase"/>
</dbReference>
<dbReference type="STRING" id="59922.P9303_02971"/>
<evidence type="ECO:0000313" key="9">
    <source>
        <dbReference type="Proteomes" id="UP000002274"/>
    </source>
</evidence>
<dbReference type="PANTHER" id="PTHR43856">
    <property type="entry name" value="CARDIOLIPIN HYDROLASE"/>
    <property type="match status" value="1"/>
</dbReference>
<dbReference type="Pfam" id="PF13091">
    <property type="entry name" value="PLDc_2"/>
    <property type="match status" value="2"/>
</dbReference>
<comment type="similarity">
    <text evidence="2">Belongs to the phospholipase D family.</text>
</comment>
<accession>A2C6E0</accession>